<keyword evidence="26" id="KW-1185">Reference proteome</keyword>
<evidence type="ECO:0000256" key="22">
    <source>
        <dbReference type="RuleBase" id="RU004273"/>
    </source>
</evidence>
<dbReference type="PRINTS" id="PR00114">
    <property type="entry name" value="STPHPHTASE"/>
</dbReference>
<dbReference type="PANTHER" id="PTHR45630">
    <property type="entry name" value="CATION-TRANSPORTING ATPASE-RELATED"/>
    <property type="match status" value="1"/>
</dbReference>
<reference evidence="25 26" key="1">
    <citation type="submission" date="2017-03" db="EMBL/GenBank/DDBJ databases">
        <title>Genome of the blue death feigning beetle - Asbolus verrucosus.</title>
        <authorList>
            <person name="Rider S.D."/>
        </authorList>
    </citation>
    <scope>NUCLEOTIDE SEQUENCE [LARGE SCALE GENOMIC DNA]</scope>
    <source>
        <strain evidence="25">Butters</strain>
        <tissue evidence="25">Head and leg muscle</tissue>
    </source>
</reference>
<dbReference type="Gene3D" id="3.40.50.1000">
    <property type="entry name" value="HAD superfamily/HAD-like"/>
    <property type="match status" value="1"/>
</dbReference>
<keyword evidence="6" id="KW-0479">Metal-binding</keyword>
<dbReference type="FunFam" id="3.40.50.1000:FF:000045">
    <property type="entry name" value="Cation-transporting ATPase"/>
    <property type="match status" value="1"/>
</dbReference>
<evidence type="ECO:0000256" key="15">
    <source>
        <dbReference type="ARBA" id="ARBA00023136"/>
    </source>
</evidence>
<dbReference type="FunFam" id="3.60.21.10:FF:000026">
    <property type="entry name" value="Serine/threonine-protein phosphatase"/>
    <property type="match status" value="1"/>
</dbReference>
<dbReference type="FunFam" id="2.70.150.10:FF:000172">
    <property type="entry name" value="Cation-transporting ATPase"/>
    <property type="match status" value="1"/>
</dbReference>
<evidence type="ECO:0000313" key="26">
    <source>
        <dbReference type="Proteomes" id="UP000292052"/>
    </source>
</evidence>
<dbReference type="Pfam" id="PF00690">
    <property type="entry name" value="Cation_ATPase_N"/>
    <property type="match status" value="1"/>
</dbReference>
<keyword evidence="15 23" id="KW-0472">Membrane</keyword>
<name>A0A482WAJ4_ASBVE</name>
<dbReference type="EC" id="3.1.3.16" evidence="22"/>
<dbReference type="OrthoDB" id="48943at2759"/>
<evidence type="ECO:0000256" key="8">
    <source>
        <dbReference type="ARBA" id="ARBA00022753"/>
    </source>
</evidence>
<dbReference type="GO" id="GO:0046872">
    <property type="term" value="F:metal ion binding"/>
    <property type="evidence" value="ECO:0007669"/>
    <property type="project" value="UniProtKB-KW"/>
</dbReference>
<dbReference type="SFLD" id="SFLDF00027">
    <property type="entry name" value="p-type_atpase"/>
    <property type="match status" value="1"/>
</dbReference>
<dbReference type="PROSITE" id="PS00154">
    <property type="entry name" value="ATPASE_E1_E2"/>
    <property type="match status" value="1"/>
</dbReference>
<evidence type="ECO:0000256" key="16">
    <source>
        <dbReference type="ARBA" id="ARBA00023211"/>
    </source>
</evidence>
<evidence type="ECO:0000256" key="21">
    <source>
        <dbReference type="ARBA" id="ARBA00054219"/>
    </source>
</evidence>
<dbReference type="SUPFAM" id="SSF56784">
    <property type="entry name" value="HAD-like"/>
    <property type="match status" value="1"/>
</dbReference>
<dbReference type="GO" id="GO:0004722">
    <property type="term" value="F:protein serine/threonine phosphatase activity"/>
    <property type="evidence" value="ECO:0007669"/>
    <property type="project" value="UniProtKB-EC"/>
</dbReference>
<dbReference type="SFLD" id="SFLDS00003">
    <property type="entry name" value="Haloacid_Dehalogenase"/>
    <property type="match status" value="1"/>
</dbReference>
<dbReference type="Pfam" id="PF00122">
    <property type="entry name" value="E1-E2_ATPase"/>
    <property type="match status" value="1"/>
</dbReference>
<comment type="caution">
    <text evidence="25">The sequence shown here is derived from an EMBL/GenBank/DDBJ whole genome shotgun (WGS) entry which is preliminary data.</text>
</comment>
<evidence type="ECO:0000256" key="2">
    <source>
        <dbReference type="ARBA" id="ARBA00006000"/>
    </source>
</evidence>
<dbReference type="Gene3D" id="3.60.21.10">
    <property type="match status" value="1"/>
</dbReference>
<feature type="transmembrane region" description="Helical" evidence="23">
    <location>
        <begin position="109"/>
        <end position="128"/>
    </location>
</feature>
<dbReference type="SUPFAM" id="SSF81665">
    <property type="entry name" value="Calcium ATPase, transmembrane domain M"/>
    <property type="match status" value="1"/>
</dbReference>
<dbReference type="InterPro" id="IPR059000">
    <property type="entry name" value="ATPase_P-type_domA"/>
</dbReference>
<dbReference type="InterPro" id="IPR036412">
    <property type="entry name" value="HAD-like_sf"/>
</dbReference>
<dbReference type="GO" id="GO:0015203">
    <property type="term" value="F:polyamine transmembrane transporter activity"/>
    <property type="evidence" value="ECO:0007669"/>
    <property type="project" value="TreeGrafter"/>
</dbReference>
<proteinExistence type="inferred from homology"/>
<keyword evidence="8" id="KW-0967">Endosome</keyword>
<dbReference type="InterPro" id="IPR004843">
    <property type="entry name" value="Calcineurin-like_PHP"/>
</dbReference>
<dbReference type="STRING" id="1661398.A0A482WAJ4"/>
<comment type="catalytic activity">
    <reaction evidence="20">
        <text>ATP + H2O = ADP + phosphate + H(+)</text>
        <dbReference type="Rhea" id="RHEA:13065"/>
        <dbReference type="ChEBI" id="CHEBI:15377"/>
        <dbReference type="ChEBI" id="CHEBI:15378"/>
        <dbReference type="ChEBI" id="CHEBI:30616"/>
        <dbReference type="ChEBI" id="CHEBI:43474"/>
        <dbReference type="ChEBI" id="CHEBI:456216"/>
    </reaction>
</comment>
<dbReference type="InterPro" id="IPR006186">
    <property type="entry name" value="Ser/Thr-sp_prot-phosphatase"/>
</dbReference>
<dbReference type="GO" id="GO:0005524">
    <property type="term" value="F:ATP binding"/>
    <property type="evidence" value="ECO:0007669"/>
    <property type="project" value="UniProtKB-KW"/>
</dbReference>
<feature type="transmembrane region" description="Helical" evidence="23">
    <location>
        <begin position="319"/>
        <end position="345"/>
    </location>
</feature>
<dbReference type="SUPFAM" id="SSF56300">
    <property type="entry name" value="Metallo-dependent phosphatases"/>
    <property type="match status" value="1"/>
</dbReference>
<evidence type="ECO:0000256" key="7">
    <source>
        <dbReference type="ARBA" id="ARBA00022741"/>
    </source>
</evidence>
<evidence type="ECO:0000256" key="12">
    <source>
        <dbReference type="ARBA" id="ARBA00022912"/>
    </source>
</evidence>
<feature type="transmembrane region" description="Helical" evidence="23">
    <location>
        <begin position="81"/>
        <end position="103"/>
    </location>
</feature>
<dbReference type="GO" id="GO:0031272">
    <property type="term" value="P:regulation of pseudopodium assembly"/>
    <property type="evidence" value="ECO:0007669"/>
    <property type="project" value="UniProtKB-ARBA"/>
</dbReference>
<dbReference type="Proteomes" id="UP000292052">
    <property type="component" value="Unassembled WGS sequence"/>
</dbReference>
<keyword evidence="11" id="KW-0460">Magnesium</keyword>
<dbReference type="SMART" id="SM00156">
    <property type="entry name" value="PP2Ac"/>
    <property type="match status" value="1"/>
</dbReference>
<dbReference type="GO" id="GO:0031143">
    <property type="term" value="C:pseudopodium"/>
    <property type="evidence" value="ECO:0007669"/>
    <property type="project" value="UniProtKB-SubCell"/>
</dbReference>
<dbReference type="InterPro" id="IPR006544">
    <property type="entry name" value="P-type_TPase_V"/>
</dbReference>
<dbReference type="GO" id="GO:0006874">
    <property type="term" value="P:intracellular calcium ion homeostasis"/>
    <property type="evidence" value="ECO:0007669"/>
    <property type="project" value="TreeGrafter"/>
</dbReference>
<feature type="non-terminal residue" evidence="25">
    <location>
        <position position="1203"/>
    </location>
</feature>
<accession>A0A482WAJ4</accession>
<feature type="domain" description="Serine/threonine specific protein phosphatases" evidence="24">
    <location>
        <begin position="1031"/>
        <end position="1036"/>
    </location>
</feature>
<comment type="catalytic activity">
    <reaction evidence="18">
        <text>O-phospho-L-seryl-[protein] + H2O = L-seryl-[protein] + phosphate</text>
        <dbReference type="Rhea" id="RHEA:20629"/>
        <dbReference type="Rhea" id="RHEA-COMP:9863"/>
        <dbReference type="Rhea" id="RHEA-COMP:11604"/>
        <dbReference type="ChEBI" id="CHEBI:15377"/>
        <dbReference type="ChEBI" id="CHEBI:29999"/>
        <dbReference type="ChEBI" id="CHEBI:43474"/>
        <dbReference type="ChEBI" id="CHEBI:83421"/>
        <dbReference type="EC" id="3.1.3.16"/>
    </reaction>
</comment>
<dbReference type="GO" id="GO:0097723">
    <property type="term" value="P:amoeboid sperm motility"/>
    <property type="evidence" value="ECO:0007669"/>
    <property type="project" value="UniProtKB-ARBA"/>
</dbReference>
<keyword evidence="16" id="KW-0464">Manganese</keyword>
<evidence type="ECO:0000313" key="25">
    <source>
        <dbReference type="EMBL" id="RZC41797.1"/>
    </source>
</evidence>
<dbReference type="NCBIfam" id="TIGR01657">
    <property type="entry name" value="P-ATPase-V"/>
    <property type="match status" value="1"/>
</dbReference>
<dbReference type="PANTHER" id="PTHR45630:SF8">
    <property type="entry name" value="CATION-TRANSPORTING ATPASE"/>
    <property type="match status" value="1"/>
</dbReference>
<evidence type="ECO:0000259" key="24">
    <source>
        <dbReference type="PROSITE" id="PS00125"/>
    </source>
</evidence>
<evidence type="ECO:0000256" key="17">
    <source>
        <dbReference type="ARBA" id="ARBA00037818"/>
    </source>
</evidence>
<gene>
    <name evidence="25" type="ORF">BDFB_001435</name>
</gene>
<dbReference type="FunFam" id="3.40.1110.10:FF:000026">
    <property type="entry name" value="Cation-transporting ATPase"/>
    <property type="match status" value="1"/>
</dbReference>
<evidence type="ECO:0000256" key="1">
    <source>
        <dbReference type="ARBA" id="ARBA00004107"/>
    </source>
</evidence>
<dbReference type="InterPro" id="IPR023299">
    <property type="entry name" value="ATPase_P-typ_cyto_dom_N"/>
</dbReference>
<evidence type="ECO:0000256" key="20">
    <source>
        <dbReference type="ARBA" id="ARBA00049360"/>
    </source>
</evidence>
<keyword evidence="7" id="KW-0547">Nucleotide-binding</keyword>
<dbReference type="AlphaFoldDB" id="A0A482WAJ4"/>
<dbReference type="InterPro" id="IPR044492">
    <property type="entry name" value="P_typ_ATPase_HD_dom"/>
</dbReference>
<keyword evidence="14 23" id="KW-1133">Transmembrane helix</keyword>
<dbReference type="EMBL" id="QDEB01013964">
    <property type="protein sequence ID" value="RZC41797.1"/>
    <property type="molecule type" value="Genomic_DNA"/>
</dbReference>
<dbReference type="SUPFAM" id="SSF81653">
    <property type="entry name" value="Calcium ATPase, transduction domain A"/>
    <property type="match status" value="1"/>
</dbReference>
<dbReference type="Gene3D" id="2.70.150.10">
    <property type="entry name" value="Calcium-transporting ATPase, cytoplasmic transduction domain A"/>
    <property type="match status" value="1"/>
</dbReference>
<dbReference type="GO" id="GO:0019829">
    <property type="term" value="F:ATPase-coupled monoatomic cation transmembrane transporter activity"/>
    <property type="evidence" value="ECO:0007669"/>
    <property type="project" value="TreeGrafter"/>
</dbReference>
<dbReference type="PROSITE" id="PS00125">
    <property type="entry name" value="SER_THR_PHOSPHATASE"/>
    <property type="match status" value="1"/>
</dbReference>
<evidence type="ECO:0000256" key="9">
    <source>
        <dbReference type="ARBA" id="ARBA00022801"/>
    </source>
</evidence>
<evidence type="ECO:0000256" key="23">
    <source>
        <dbReference type="SAM" id="Phobius"/>
    </source>
</evidence>
<evidence type="ECO:0000256" key="14">
    <source>
        <dbReference type="ARBA" id="ARBA00022989"/>
    </source>
</evidence>
<comment type="subcellular location">
    <subcellularLocation>
        <location evidence="17">Cell projection</location>
        <location evidence="17">Pseudopodium</location>
    </subcellularLocation>
    <subcellularLocation>
        <location evidence="1">Late endosome membrane</location>
        <topology evidence="1">Multi-pass membrane protein</topology>
    </subcellularLocation>
</comment>
<comment type="similarity">
    <text evidence="3 22">Belongs to the PPP phosphatase family.</text>
</comment>
<keyword evidence="5 23" id="KW-0812">Transmembrane</keyword>
<dbReference type="InterPro" id="IPR023298">
    <property type="entry name" value="ATPase_P-typ_TM_dom_sf"/>
</dbReference>
<keyword evidence="12" id="KW-0904">Protein phosphatase</keyword>
<comment type="similarity">
    <text evidence="2">Belongs to the cation transport ATPase (P-type) (TC 3.A.3) family. Type V subfamily.</text>
</comment>
<evidence type="ECO:0000256" key="10">
    <source>
        <dbReference type="ARBA" id="ARBA00022840"/>
    </source>
</evidence>
<evidence type="ECO:0000256" key="11">
    <source>
        <dbReference type="ARBA" id="ARBA00022842"/>
    </source>
</evidence>
<feature type="transmembrane region" description="Helical" evidence="23">
    <location>
        <begin position="287"/>
        <end position="307"/>
    </location>
</feature>
<protein>
    <recommendedName>
        <fullName evidence="22">Serine/threonine-protein phosphatase</fullName>
        <ecNumber evidence="22">3.1.3.16</ecNumber>
    </recommendedName>
</protein>
<dbReference type="FunFam" id="1.20.1110.10:FF:000023">
    <property type="entry name" value="Cation-transporting ATPase"/>
    <property type="match status" value="1"/>
</dbReference>
<keyword evidence="13" id="KW-1278">Translocase</keyword>
<dbReference type="InterPro" id="IPR031675">
    <property type="entry name" value="STPPase_N"/>
</dbReference>
<evidence type="ECO:0000256" key="19">
    <source>
        <dbReference type="ARBA" id="ARBA00048336"/>
    </source>
</evidence>
<dbReference type="InterPro" id="IPR029052">
    <property type="entry name" value="Metallo-depent_PP-like"/>
</dbReference>
<dbReference type="GO" id="GO:0018991">
    <property type="term" value="P:egg-laying behavior"/>
    <property type="evidence" value="ECO:0007669"/>
    <property type="project" value="UniProtKB-ARBA"/>
</dbReference>
<evidence type="ECO:0000256" key="6">
    <source>
        <dbReference type="ARBA" id="ARBA00022723"/>
    </source>
</evidence>
<dbReference type="SFLD" id="SFLDG00002">
    <property type="entry name" value="C1.7:_P-type_atpase_like"/>
    <property type="match status" value="1"/>
</dbReference>
<sequence length="1203" mass="135649">MSRNTYVKDDHGNSTLLKVKTENARLPNRGHFQLRYFHYRHAKYITVDEHLNNTDGLFYNDYVDLLKLYGHNKLEIKVKSYWRLFIDEIFNPFYIFQAFSIILWSFDDYYIYACCVLVLTLFSVITALRQTRKQSEALHDLVESSKCHNVKVLRQSLLTENILQEVDPDELVPGDLMVLPKNDFVLPCDAVLLSGQCIVNESMLTGESVPVTKTALHSSDEIYSPSTHKRHTLFSGTHMIQSRYYGDKHVLARVVTTGFDTTKGALVKSILYPTPGGLQFYKDSLKFVFALFIIAAFGIGYCLYLYISRKVGIAEIVQIVIRSLDVVTIVVPPALPAAMTVGIVYSQNRLKKLKIFCISPPKINVCGKLKLACFDKTGTLTHDGLDMNSVLPSIDSQFTQPVADCHYLDSRNKFVQAMATCHSLTQIDGKLNGDPLDLSMFEFTNWHLEEPGEDETARYDMLVPAIVKPSKDFPYEIGIIRQFPFSSTLQCMSVICRELNSQNMIAFSKGAPEKISSMCHCHTVPSDFSTRLTQYAAQGYRVIALAYKEMSVKFKWKEAQRVKRDIVECDLTFLGLLIMQNTLKPETTPVIRILHNANIRTVMITGDNILTAISVARDCEMVKKHDQIYILETKNEDTNPVPELVLQNIGSTNDLSRSVPIDFDFSHCHLAIDGKTWNKIKTFYPEILPHLLVRTTVFARFQPDQKTQLIMHLQSLDYVVSMVGDGANDCGALKAAHVGVSLSEAEASVAAPFTSSIQDISCIIHLMLEGRCALVTSFAVFKYMALYSLIQFTTVLILYKHHSQLGDTQFLFIDLVITTTLAVTIGQQGKNGIDGDQARHKWISGPSNKLGVKRPMGSLVSASNLIPLVLQVLLCVFVQIGAMFYLYQQTDWFKPVPSRSKEEVIECWENTVMFGVSSFQYLILATVYSKDGNKTRKVDLKENDIKTLCQKAQNIFLSQPMLLELEAPLKICGDIHGQYSDLLKLFGFGGFPPQANYLFLGDYVDRGKQSLETICLLLAYKIKYPENFFLLRGNHEVASVCTVYGFFDECKRRYNVKLFKTFTDVFNTLPVAAVIDDKIFCCHGGISPDLLHVGQIRNIPRPCDVPNAGLLCDLLWADPAPEMGWQENDRGVSFAFGPDIVARFLNKHDFDLICRGHQVVEDGYEFFAQRKLITVFSAPNYCGTFDNAGALMSVNSDLLCSFQ</sequence>
<comment type="catalytic activity">
    <reaction evidence="19 22">
        <text>O-phospho-L-threonyl-[protein] + H2O = L-threonyl-[protein] + phosphate</text>
        <dbReference type="Rhea" id="RHEA:47004"/>
        <dbReference type="Rhea" id="RHEA-COMP:11060"/>
        <dbReference type="Rhea" id="RHEA-COMP:11605"/>
        <dbReference type="ChEBI" id="CHEBI:15377"/>
        <dbReference type="ChEBI" id="CHEBI:30013"/>
        <dbReference type="ChEBI" id="CHEBI:43474"/>
        <dbReference type="ChEBI" id="CHEBI:61977"/>
        <dbReference type="EC" id="3.1.3.16"/>
    </reaction>
</comment>
<dbReference type="Gene3D" id="3.40.1110.10">
    <property type="entry name" value="Calcium-transporting ATPase, cytoplasmic domain N"/>
    <property type="match status" value="1"/>
</dbReference>
<keyword evidence="10" id="KW-0067">ATP-binding</keyword>
<dbReference type="GO" id="GO:0016887">
    <property type="term" value="F:ATP hydrolysis activity"/>
    <property type="evidence" value="ECO:0007669"/>
    <property type="project" value="InterPro"/>
</dbReference>
<dbReference type="Pfam" id="PF00149">
    <property type="entry name" value="Metallophos"/>
    <property type="match status" value="1"/>
</dbReference>
<dbReference type="Pfam" id="PF16891">
    <property type="entry name" value="STPPase_N"/>
    <property type="match status" value="1"/>
</dbReference>
<evidence type="ECO:0000256" key="5">
    <source>
        <dbReference type="ARBA" id="ARBA00022692"/>
    </source>
</evidence>
<dbReference type="InterPro" id="IPR001757">
    <property type="entry name" value="P_typ_ATPase"/>
</dbReference>
<keyword evidence="9 22" id="KW-0378">Hydrolase</keyword>
<dbReference type="GO" id="GO:0031902">
    <property type="term" value="C:late endosome membrane"/>
    <property type="evidence" value="ECO:0007669"/>
    <property type="project" value="UniProtKB-SubCell"/>
</dbReference>
<evidence type="ECO:0000256" key="13">
    <source>
        <dbReference type="ARBA" id="ARBA00022967"/>
    </source>
</evidence>
<dbReference type="InterPro" id="IPR018303">
    <property type="entry name" value="ATPase_P-typ_P_site"/>
</dbReference>
<comment type="function">
    <text evidence="21">Probable phosphatase which plays a redundant role with gsp-4 in spermatogenesis by regulating sister chromatid segregation during meiosis. In addition, involved in sperm motility by controlling the dynamic disassembly of major sperm proteins (MSP) in the spermatozoan pseudopodium.</text>
</comment>
<feature type="transmembrane region" description="Helical" evidence="23">
    <location>
        <begin position="773"/>
        <end position="799"/>
    </location>
</feature>
<evidence type="ECO:0000256" key="18">
    <source>
        <dbReference type="ARBA" id="ARBA00047761"/>
    </source>
</evidence>
<organism evidence="25 26">
    <name type="scientific">Asbolus verrucosus</name>
    <name type="common">Desert ironclad beetle</name>
    <dbReference type="NCBI Taxonomy" id="1661398"/>
    <lineage>
        <taxon>Eukaryota</taxon>
        <taxon>Metazoa</taxon>
        <taxon>Ecdysozoa</taxon>
        <taxon>Arthropoda</taxon>
        <taxon>Hexapoda</taxon>
        <taxon>Insecta</taxon>
        <taxon>Pterygota</taxon>
        <taxon>Neoptera</taxon>
        <taxon>Endopterygota</taxon>
        <taxon>Coleoptera</taxon>
        <taxon>Polyphaga</taxon>
        <taxon>Cucujiformia</taxon>
        <taxon>Tenebrionidae</taxon>
        <taxon>Pimeliinae</taxon>
        <taxon>Asbolus</taxon>
    </lineage>
</organism>
<keyword evidence="4" id="KW-0597">Phosphoprotein</keyword>
<evidence type="ECO:0000256" key="4">
    <source>
        <dbReference type="ARBA" id="ARBA00022553"/>
    </source>
</evidence>
<dbReference type="InterPro" id="IPR008250">
    <property type="entry name" value="ATPase_P-typ_transduc_dom_A_sf"/>
</dbReference>
<feature type="transmembrane region" description="Helical" evidence="23">
    <location>
        <begin position="865"/>
        <end position="887"/>
    </location>
</feature>
<dbReference type="NCBIfam" id="TIGR01494">
    <property type="entry name" value="ATPase_P-type"/>
    <property type="match status" value="2"/>
</dbReference>
<dbReference type="InterPro" id="IPR023214">
    <property type="entry name" value="HAD_sf"/>
</dbReference>
<dbReference type="GO" id="GO:0007060">
    <property type="term" value="P:male meiosis chromosome segregation"/>
    <property type="evidence" value="ECO:0007669"/>
    <property type="project" value="UniProtKB-ARBA"/>
</dbReference>
<dbReference type="SUPFAM" id="SSF81660">
    <property type="entry name" value="Metal cation-transporting ATPase, ATP-binding domain N"/>
    <property type="match status" value="1"/>
</dbReference>
<dbReference type="InterPro" id="IPR004014">
    <property type="entry name" value="ATPase_P-typ_cation-transptr_N"/>
</dbReference>
<dbReference type="Pfam" id="PF13246">
    <property type="entry name" value="Cation_ATPase"/>
    <property type="match status" value="1"/>
</dbReference>
<evidence type="ECO:0000256" key="3">
    <source>
        <dbReference type="ARBA" id="ARBA00008294"/>
    </source>
</evidence>
<dbReference type="GO" id="GO:0140358">
    <property type="term" value="F:P-type transmembrane transporter activity"/>
    <property type="evidence" value="ECO:0007669"/>
    <property type="project" value="InterPro"/>
</dbReference>